<keyword evidence="4" id="KW-1185">Reference proteome</keyword>
<sequence>MIILARRQPPNKGGSRVSKEPYEVDPDWEPLPDSRPEPLVAILYVLLSAGGVMLGCGLLSALFGP</sequence>
<name>A0A5C5YRN3_9BACT</name>
<dbReference type="EMBL" id="SJPO01000004">
    <property type="protein sequence ID" value="TWT77483.1"/>
    <property type="molecule type" value="Genomic_DNA"/>
</dbReference>
<feature type="region of interest" description="Disordered" evidence="1">
    <location>
        <begin position="1"/>
        <end position="30"/>
    </location>
</feature>
<keyword evidence="2" id="KW-0472">Membrane</keyword>
<accession>A0A5C5YRN3</accession>
<reference evidence="3 4" key="1">
    <citation type="submission" date="2019-02" db="EMBL/GenBank/DDBJ databases">
        <title>Deep-cultivation of Planctomycetes and their phenomic and genomic characterization uncovers novel biology.</title>
        <authorList>
            <person name="Wiegand S."/>
            <person name="Jogler M."/>
            <person name="Boedeker C."/>
            <person name="Pinto D."/>
            <person name="Vollmers J."/>
            <person name="Rivas-Marin E."/>
            <person name="Kohn T."/>
            <person name="Peeters S.H."/>
            <person name="Heuer A."/>
            <person name="Rast P."/>
            <person name="Oberbeckmann S."/>
            <person name="Bunk B."/>
            <person name="Jeske O."/>
            <person name="Meyerdierks A."/>
            <person name="Storesund J.E."/>
            <person name="Kallscheuer N."/>
            <person name="Luecker S."/>
            <person name="Lage O.M."/>
            <person name="Pohl T."/>
            <person name="Merkel B.J."/>
            <person name="Hornburger P."/>
            <person name="Mueller R.-W."/>
            <person name="Bruemmer F."/>
            <person name="Labrenz M."/>
            <person name="Spormann A.M."/>
            <person name="Op Den Camp H."/>
            <person name="Overmann J."/>
            <person name="Amann R."/>
            <person name="Jetten M.S.M."/>
            <person name="Mascher T."/>
            <person name="Medema M.H."/>
            <person name="Devos D.P."/>
            <person name="Kaster A.-K."/>
            <person name="Ovreas L."/>
            <person name="Rohde M."/>
            <person name="Galperin M.Y."/>
            <person name="Jogler C."/>
        </authorList>
    </citation>
    <scope>NUCLEOTIDE SEQUENCE [LARGE SCALE GENOMIC DNA]</scope>
    <source>
        <strain evidence="3 4">Pla123a</strain>
    </source>
</reference>
<evidence type="ECO:0000313" key="4">
    <source>
        <dbReference type="Proteomes" id="UP000318478"/>
    </source>
</evidence>
<evidence type="ECO:0000313" key="3">
    <source>
        <dbReference type="EMBL" id="TWT77483.1"/>
    </source>
</evidence>
<keyword evidence="2" id="KW-1133">Transmembrane helix</keyword>
<keyword evidence="2" id="KW-0812">Transmembrane</keyword>
<evidence type="ECO:0000256" key="1">
    <source>
        <dbReference type="SAM" id="MobiDB-lite"/>
    </source>
</evidence>
<evidence type="ECO:0000256" key="2">
    <source>
        <dbReference type="SAM" id="Phobius"/>
    </source>
</evidence>
<feature type="transmembrane region" description="Helical" evidence="2">
    <location>
        <begin position="41"/>
        <end position="63"/>
    </location>
</feature>
<comment type="caution">
    <text evidence="3">The sequence shown here is derived from an EMBL/GenBank/DDBJ whole genome shotgun (WGS) entry which is preliminary data.</text>
</comment>
<gene>
    <name evidence="3" type="ORF">Pla123a_21440</name>
</gene>
<dbReference type="Proteomes" id="UP000318478">
    <property type="component" value="Unassembled WGS sequence"/>
</dbReference>
<organism evidence="3 4">
    <name type="scientific">Posidoniimonas polymericola</name>
    <dbReference type="NCBI Taxonomy" id="2528002"/>
    <lineage>
        <taxon>Bacteria</taxon>
        <taxon>Pseudomonadati</taxon>
        <taxon>Planctomycetota</taxon>
        <taxon>Planctomycetia</taxon>
        <taxon>Pirellulales</taxon>
        <taxon>Lacipirellulaceae</taxon>
        <taxon>Posidoniimonas</taxon>
    </lineage>
</organism>
<protein>
    <submittedName>
        <fullName evidence="3">Uncharacterized protein</fullName>
    </submittedName>
</protein>
<dbReference type="AlphaFoldDB" id="A0A5C5YRN3"/>
<proteinExistence type="predicted"/>